<accession>A0A4Y8SKM3</accession>
<organism evidence="1 2">
    <name type="scientific">Mucilaginibacter psychrotolerans</name>
    <dbReference type="NCBI Taxonomy" id="1524096"/>
    <lineage>
        <taxon>Bacteria</taxon>
        <taxon>Pseudomonadati</taxon>
        <taxon>Bacteroidota</taxon>
        <taxon>Sphingobacteriia</taxon>
        <taxon>Sphingobacteriales</taxon>
        <taxon>Sphingobacteriaceae</taxon>
        <taxon>Mucilaginibacter</taxon>
    </lineage>
</organism>
<name>A0A4Y8SKM3_9SPHI</name>
<keyword evidence="2" id="KW-1185">Reference proteome</keyword>
<dbReference type="CDD" id="cd20691">
    <property type="entry name" value="CdiI_EC536-like"/>
    <property type="match status" value="1"/>
</dbReference>
<protein>
    <submittedName>
        <fullName evidence="1">Uncharacterized protein</fullName>
    </submittedName>
</protein>
<proteinExistence type="predicted"/>
<reference evidence="1 2" key="1">
    <citation type="journal article" date="2017" name="Int. J. Syst. Evol. Microbiol.">
        <title>Mucilaginibacterpsychrotolerans sp. nov., isolated from peatlands.</title>
        <authorList>
            <person name="Deng Y."/>
            <person name="Shen L."/>
            <person name="Xu B."/>
            <person name="Liu Y."/>
            <person name="Gu Z."/>
            <person name="Liu H."/>
            <person name="Zhou Y."/>
        </authorList>
    </citation>
    <scope>NUCLEOTIDE SEQUENCE [LARGE SCALE GENOMIC DNA]</scope>
    <source>
        <strain evidence="1 2">NH7-4</strain>
    </source>
</reference>
<dbReference type="Pfam" id="PF18616">
    <property type="entry name" value="CdiI_3"/>
    <property type="match status" value="1"/>
</dbReference>
<dbReference type="OrthoDB" id="4829274at2"/>
<dbReference type="EMBL" id="SOZE01000005">
    <property type="protein sequence ID" value="TFF38916.1"/>
    <property type="molecule type" value="Genomic_DNA"/>
</dbReference>
<gene>
    <name evidence="1" type="ORF">E2R66_07915</name>
</gene>
<dbReference type="RefSeq" id="WP_133228055.1">
    <property type="nucleotide sequence ID" value="NZ_SOZE01000005.1"/>
</dbReference>
<evidence type="ECO:0000313" key="1">
    <source>
        <dbReference type="EMBL" id="TFF38916.1"/>
    </source>
</evidence>
<dbReference type="Proteomes" id="UP000297540">
    <property type="component" value="Unassembled WGS sequence"/>
</dbReference>
<dbReference type="InterPro" id="IPR040547">
    <property type="entry name" value="CdiI"/>
</dbReference>
<dbReference type="AlphaFoldDB" id="A0A4Y8SKM3"/>
<evidence type="ECO:0000313" key="2">
    <source>
        <dbReference type="Proteomes" id="UP000297540"/>
    </source>
</evidence>
<comment type="caution">
    <text evidence="1">The sequence shown here is derived from an EMBL/GenBank/DDBJ whole genome shotgun (WGS) entry which is preliminary data.</text>
</comment>
<sequence length="137" mass="16106">MKKFENNWRYKTLENLEKNKWPDDDSDYRLVNRIAALRKIPLNDFSVEDMRLMICQNEGLDYLIPLAIGVLTNDILAEGDIYEGDLLQSVLRVNVGFWIENKDYWKTLNDLVAGNVKRIEERRIDIAVFTKINLEAQ</sequence>